<dbReference type="GO" id="GO:0015631">
    <property type="term" value="F:tubulin binding"/>
    <property type="evidence" value="ECO:0007669"/>
    <property type="project" value="TreeGrafter"/>
</dbReference>
<feature type="compositionally biased region" description="Pro residues" evidence="2">
    <location>
        <begin position="468"/>
        <end position="483"/>
    </location>
</feature>
<dbReference type="EMBL" id="KQ964261">
    <property type="protein sequence ID" value="KXJ87637.1"/>
    <property type="molecule type" value="Genomic_DNA"/>
</dbReference>
<feature type="compositionally biased region" description="Polar residues" evidence="2">
    <location>
        <begin position="258"/>
        <end position="271"/>
    </location>
</feature>
<feature type="compositionally biased region" description="Basic and acidic residues" evidence="2">
    <location>
        <begin position="688"/>
        <end position="698"/>
    </location>
</feature>
<organism evidence="4 5">
    <name type="scientific">Microdochium bolleyi</name>
    <dbReference type="NCBI Taxonomy" id="196109"/>
    <lineage>
        <taxon>Eukaryota</taxon>
        <taxon>Fungi</taxon>
        <taxon>Dikarya</taxon>
        <taxon>Ascomycota</taxon>
        <taxon>Pezizomycotina</taxon>
        <taxon>Sordariomycetes</taxon>
        <taxon>Xylariomycetidae</taxon>
        <taxon>Xylariales</taxon>
        <taxon>Microdochiaceae</taxon>
        <taxon>Microdochium</taxon>
    </lineage>
</organism>
<feature type="region of interest" description="Disordered" evidence="2">
    <location>
        <begin position="1285"/>
        <end position="1348"/>
    </location>
</feature>
<accession>A0A136IRW6</accession>
<dbReference type="GO" id="GO:0000226">
    <property type="term" value="P:microtubule cytoskeleton organization"/>
    <property type="evidence" value="ECO:0007669"/>
    <property type="project" value="TreeGrafter"/>
</dbReference>
<feature type="compositionally biased region" description="Polar residues" evidence="2">
    <location>
        <begin position="494"/>
        <end position="503"/>
    </location>
</feature>
<feature type="compositionally biased region" description="Basic and acidic residues" evidence="2">
    <location>
        <begin position="54"/>
        <end position="71"/>
    </location>
</feature>
<feature type="compositionally biased region" description="Basic and acidic residues" evidence="2">
    <location>
        <begin position="234"/>
        <end position="257"/>
    </location>
</feature>
<dbReference type="InterPro" id="IPR053005">
    <property type="entry name" value="Nuclear_Pos-Cytoskel_Interact"/>
</dbReference>
<evidence type="ECO:0000256" key="1">
    <source>
        <dbReference type="SAM" id="Coils"/>
    </source>
</evidence>
<dbReference type="OrthoDB" id="2149224at2759"/>
<feature type="region of interest" description="Disordered" evidence="2">
    <location>
        <begin position="1183"/>
        <end position="1213"/>
    </location>
</feature>
<sequence length="1348" mass="149358">MAAWETEDERHAYTAPALPTPAETPRRALSKSSKKSRRSLTPPAVSSSSPPKPSESKRERKGSTRDKRMSEEPISALDPRRFTPTLHASLVSEILALRRDQEDKLKIIETLEVSLQESREGQEALQEAAVQTAKEGRSLKRQLALLEGGTSSALGELARERDEAVDAISDTRKRLEIAQKKVRSQEEDSERVHQLWSQEKDEWEKERRKYEHRLHVADSRLKAVLDEVAIMQQERDAGVTHGSGDRQSEEDVAKDNDASSVRTNSLTNSVRFSMMSGPGKINGHCLADELNFEDDDDWQTDPDGRQSVLSHFGHNRAFSRDSVVSRTHQRNQSHDSPVRPGSVARRTRMLVNHSVFDRLQAGILENGEEDEEVVPKVQYTDTGIQFSPPPSPEMQPVQPSTPEPAQLPKLADMENSPRSEAEVEANQRRKRVYVSRPVSALPLPASPPKPAMVSSGSQTLDEPIKAPAIPPLPQRVAPPPPASPEKKQPKPRAVQSSSTQTDGSPAEKEILRPAMSIPSISIIPPTSRAASPDDRRLPQYVKDFGCQVSLSTDTPCESVATQTDEIRVDQRLDRLPLHLHPSTISSRPTSPAATNPAMVEEGEHFTPSPNPLPPRNPRRLTSKRSFSQDLPSSPPQSPYLEDMETHDSYPGNNDNGPLSSENVLVRRPPRISSLFAGFEASSDDGEDFKDGDLSDTEFRTALSAPRHTSSRNSQRSPPPVASSPEQGQFKRGPATSIAKLTSSELSTKPGEKPTLGLAGSRTSAMRKAAMIQNGIVSHQGRTRSPSLTDTQDPPFPIPTRASSRRPPNSFIAPSDGQRSPTRAGQSYNRRTHRSVPSRSGSLRKVRSATQLPRYGRGRRQGSRSPPPMSPSDDALESPGLPPLPTNDLTSGRRDPYTRYKTHRSRPSTNTANTTITEDTNTQSVGSSAQASSVVDAIAQTMVGEWMFKYVRRRKSFGMGDVKAGPEENSNDRHRRWVWLAPYERSILWSSKQPVSGNALMGKPGRKLVIQSVLDVKDDNPPPKGFTQIFNRSILILTPERALKFTATSAERHYLWLTSLSFLAHSQQAVPEILPLTNAAAPVPTMGSVPAFELDKPKPKRGGIRDSIRLTKGKNPNMAGRNGEYKMNEKESFNFPESNFVPQVPHSRELSKEAAEPPFIPRFHERNQERVHERANQVMLHGRKRSNTGGHIPPPLSFRGFSGPGTGTGSYHTTNSSIAGNSIGTAASSDVYQSQASSGPSWAMSSVRTSEASSRPPTNNFFEALGTVRMEAFISPLAFPRFEEHPNETEEWRYRARRRSKEIRRNRSRSRTRRDSFTSRGTRNTESVYGGSRTTADDDYFRNDPFRGF</sequence>
<feature type="compositionally biased region" description="Polar residues" evidence="2">
    <location>
        <begin position="782"/>
        <end position="791"/>
    </location>
</feature>
<feature type="compositionally biased region" description="Low complexity" evidence="2">
    <location>
        <begin position="513"/>
        <end position="530"/>
    </location>
</feature>
<dbReference type="PANTHER" id="PTHR28190">
    <property type="entry name" value="NUCLEAR MIGRATION PROTEIN NUM1"/>
    <property type="match status" value="1"/>
</dbReference>
<evidence type="ECO:0000256" key="2">
    <source>
        <dbReference type="SAM" id="MobiDB-lite"/>
    </source>
</evidence>
<feature type="region of interest" description="Disordered" evidence="2">
    <location>
        <begin position="1230"/>
        <end position="1258"/>
    </location>
</feature>
<evidence type="ECO:0000313" key="4">
    <source>
        <dbReference type="EMBL" id="KXJ87637.1"/>
    </source>
</evidence>
<feature type="compositionally biased region" description="Basic residues" evidence="2">
    <location>
        <begin position="1294"/>
        <end position="1311"/>
    </location>
</feature>
<reference evidence="5" key="1">
    <citation type="submission" date="2016-02" db="EMBL/GenBank/DDBJ databases">
        <title>Draft genome sequence of Microdochium bolleyi, a fungal endophyte of beachgrass.</title>
        <authorList>
            <consortium name="DOE Joint Genome Institute"/>
            <person name="David A.S."/>
            <person name="May G."/>
            <person name="Haridas S."/>
            <person name="Lim J."/>
            <person name="Wang M."/>
            <person name="Labutti K."/>
            <person name="Lipzen A."/>
            <person name="Barry K."/>
            <person name="Grigoriev I.V."/>
        </authorList>
    </citation>
    <scope>NUCLEOTIDE SEQUENCE [LARGE SCALE GENOMIC DNA]</scope>
    <source>
        <strain evidence="5">J235TASD1</strain>
    </source>
</reference>
<evidence type="ECO:0000259" key="3">
    <source>
        <dbReference type="Pfam" id="PF12814"/>
    </source>
</evidence>
<feature type="region of interest" description="Disordered" evidence="2">
    <location>
        <begin position="234"/>
        <end position="271"/>
    </location>
</feature>
<proteinExistence type="predicted"/>
<dbReference type="Proteomes" id="UP000070501">
    <property type="component" value="Unassembled WGS sequence"/>
</dbReference>
<feature type="compositionally biased region" description="Polar residues" evidence="2">
    <location>
        <begin position="816"/>
        <end position="828"/>
    </location>
</feature>
<feature type="region of interest" description="Disordered" evidence="2">
    <location>
        <begin position="381"/>
        <end position="536"/>
    </location>
</feature>
<keyword evidence="5" id="KW-1185">Reference proteome</keyword>
<feature type="region of interest" description="Disordered" evidence="2">
    <location>
        <begin position="579"/>
        <end position="931"/>
    </location>
</feature>
<feature type="region of interest" description="Disordered" evidence="2">
    <location>
        <begin position="1"/>
        <end position="83"/>
    </location>
</feature>
<protein>
    <recommendedName>
        <fullName evidence="3">Pleckstrin homology domain-containing protein</fullName>
    </recommendedName>
</protein>
<feature type="region of interest" description="Disordered" evidence="2">
    <location>
        <begin position="319"/>
        <end position="345"/>
    </location>
</feature>
<dbReference type="InParanoid" id="A0A136IRW6"/>
<feature type="compositionally biased region" description="Basic residues" evidence="2">
    <location>
        <begin position="829"/>
        <end position="846"/>
    </location>
</feature>
<feature type="compositionally biased region" description="Basic residues" evidence="2">
    <location>
        <begin position="28"/>
        <end position="38"/>
    </location>
</feature>
<gene>
    <name evidence="4" type="ORF">Micbo1qcDRAFT_215485</name>
</gene>
<dbReference type="InterPro" id="IPR024774">
    <property type="entry name" value="PH_dom-Mcp5-type"/>
</dbReference>
<feature type="compositionally biased region" description="Polar residues" evidence="2">
    <location>
        <begin position="706"/>
        <end position="715"/>
    </location>
</feature>
<dbReference type="PANTHER" id="PTHR28190:SF2">
    <property type="entry name" value="MIGRATION PROTEIN, PUTATIVE (AFU_ORTHOLOGUE AFUA_2G07730)-RELATED"/>
    <property type="match status" value="1"/>
</dbReference>
<keyword evidence="1" id="KW-0175">Coiled coil</keyword>
<dbReference type="GO" id="GO:0005739">
    <property type="term" value="C:mitochondrion"/>
    <property type="evidence" value="ECO:0007669"/>
    <property type="project" value="TreeGrafter"/>
</dbReference>
<dbReference type="GO" id="GO:0005938">
    <property type="term" value="C:cell cortex"/>
    <property type="evidence" value="ECO:0007669"/>
    <property type="project" value="InterPro"/>
</dbReference>
<feature type="compositionally biased region" description="Basic and acidic residues" evidence="2">
    <location>
        <begin position="411"/>
        <end position="427"/>
    </location>
</feature>
<feature type="compositionally biased region" description="Low complexity" evidence="2">
    <location>
        <begin position="908"/>
        <end position="931"/>
    </location>
</feature>
<dbReference type="STRING" id="196109.A0A136IRW6"/>
<name>A0A136IRW6_9PEZI</name>
<feature type="coiled-coil region" evidence="1">
    <location>
        <begin position="161"/>
        <end position="220"/>
    </location>
</feature>
<feature type="compositionally biased region" description="Low complexity" evidence="2">
    <location>
        <begin position="13"/>
        <end position="23"/>
    </location>
</feature>
<dbReference type="Pfam" id="PF12814">
    <property type="entry name" value="Mcp5_PH"/>
    <property type="match status" value="1"/>
</dbReference>
<feature type="domain" description="Pleckstrin homology" evidence="3">
    <location>
        <begin position="932"/>
        <end position="1065"/>
    </location>
</feature>
<feature type="compositionally biased region" description="Polar residues" evidence="2">
    <location>
        <begin position="650"/>
        <end position="662"/>
    </location>
</feature>
<dbReference type="GO" id="GO:0005543">
    <property type="term" value="F:phospholipid binding"/>
    <property type="evidence" value="ECO:0007669"/>
    <property type="project" value="InterPro"/>
</dbReference>
<feature type="region of interest" description="Disordered" evidence="2">
    <location>
        <begin position="1089"/>
        <end position="1120"/>
    </location>
</feature>
<dbReference type="GO" id="GO:0032065">
    <property type="term" value="P:maintenance of protein location in cell cortex"/>
    <property type="evidence" value="ECO:0007669"/>
    <property type="project" value="InterPro"/>
</dbReference>
<feature type="compositionally biased region" description="Basic and acidic residues" evidence="2">
    <location>
        <begin position="1334"/>
        <end position="1348"/>
    </location>
</feature>
<feature type="compositionally biased region" description="Basic and acidic residues" evidence="2">
    <location>
        <begin position="1092"/>
        <end position="1108"/>
    </location>
</feature>
<evidence type="ECO:0000313" key="5">
    <source>
        <dbReference type="Proteomes" id="UP000070501"/>
    </source>
</evidence>
<feature type="compositionally biased region" description="Polar residues" evidence="2">
    <location>
        <begin position="582"/>
        <end position="593"/>
    </location>
</feature>